<accession>A0ABY6QUG6</accession>
<evidence type="ECO:0000256" key="3">
    <source>
        <dbReference type="ARBA" id="ARBA00023002"/>
    </source>
</evidence>
<evidence type="ECO:0000256" key="4">
    <source>
        <dbReference type="ARBA" id="ARBA00023027"/>
    </source>
</evidence>
<keyword evidence="1 6" id="KW-0285">Flavoprotein</keyword>
<dbReference type="EMBL" id="CP084204">
    <property type="protein sequence ID" value="UZX21126.1"/>
    <property type="molecule type" value="Genomic_DNA"/>
</dbReference>
<evidence type="ECO:0000256" key="5">
    <source>
        <dbReference type="ARBA" id="ARBA00048542"/>
    </source>
</evidence>
<dbReference type="EC" id="1.7.1.17" evidence="6"/>
<dbReference type="InterPro" id="IPR050104">
    <property type="entry name" value="FMN-dep_NADH:Q_OxRdtase_AzoR1"/>
</dbReference>
<feature type="binding site" evidence="6">
    <location>
        <begin position="16"/>
        <end position="18"/>
    </location>
    <ligand>
        <name>FMN</name>
        <dbReference type="ChEBI" id="CHEBI:58210"/>
    </ligand>
</feature>
<dbReference type="InterPro" id="IPR029039">
    <property type="entry name" value="Flavoprotein-like_sf"/>
</dbReference>
<dbReference type="InterPro" id="IPR023048">
    <property type="entry name" value="NADH:quinone_OxRdtase_FMN_depd"/>
</dbReference>
<comment type="function">
    <text evidence="6">Quinone reductase that provides resistance to thiol-specific stress caused by electrophilic quinones.</text>
</comment>
<dbReference type="InterPro" id="IPR003680">
    <property type="entry name" value="Flavodoxin_fold"/>
</dbReference>
<feature type="domain" description="Flavodoxin-like fold" evidence="7">
    <location>
        <begin position="4"/>
        <end position="166"/>
    </location>
</feature>
<dbReference type="GeneID" id="95599877"/>
<dbReference type="HAMAP" id="MF_01216">
    <property type="entry name" value="Azoreductase_type1"/>
    <property type="match status" value="1"/>
</dbReference>
<dbReference type="Gene3D" id="3.40.50.360">
    <property type="match status" value="1"/>
</dbReference>
<feature type="binding site" evidence="6">
    <location>
        <position position="10"/>
    </location>
    <ligand>
        <name>FMN</name>
        <dbReference type="ChEBI" id="CHEBI:58210"/>
    </ligand>
</feature>
<evidence type="ECO:0000256" key="2">
    <source>
        <dbReference type="ARBA" id="ARBA00022643"/>
    </source>
</evidence>
<comment type="catalytic activity">
    <reaction evidence="5">
        <text>N,N-dimethyl-1,4-phenylenediamine + anthranilate + 2 NAD(+) = 2-(4-dimethylaminophenyl)diazenylbenzoate + 2 NADH + 2 H(+)</text>
        <dbReference type="Rhea" id="RHEA:55872"/>
        <dbReference type="ChEBI" id="CHEBI:15378"/>
        <dbReference type="ChEBI" id="CHEBI:15783"/>
        <dbReference type="ChEBI" id="CHEBI:16567"/>
        <dbReference type="ChEBI" id="CHEBI:57540"/>
        <dbReference type="ChEBI" id="CHEBI:57945"/>
        <dbReference type="ChEBI" id="CHEBI:71579"/>
        <dbReference type="EC" id="1.7.1.17"/>
    </reaction>
    <physiologicalReaction direction="right-to-left" evidence="5">
        <dbReference type="Rhea" id="RHEA:55874"/>
    </physiologicalReaction>
</comment>
<evidence type="ECO:0000256" key="1">
    <source>
        <dbReference type="ARBA" id="ARBA00022630"/>
    </source>
</evidence>
<dbReference type="PANTHER" id="PTHR43741:SF4">
    <property type="entry name" value="FMN-DEPENDENT NADH:QUINONE OXIDOREDUCTASE"/>
    <property type="match status" value="1"/>
</dbReference>
<dbReference type="SUPFAM" id="SSF52218">
    <property type="entry name" value="Flavoproteins"/>
    <property type="match status" value="1"/>
</dbReference>
<sequence length="212" mass="22853">MTYLLHIDSSAVPHRSVSRDVAATFLAAWQKENPELTVVHRDLTTDPLPHLTPDAVTGRVTAPEERTEAQAAAIALQDTLIEEFHGAGAYLFTVPMYNNSVPSAFKAWVDQVFVVGRVIFGNPDQVPTRGRRAVVVASRGGGYGPGTPREGMDHVTPFLQTILGSSLGLDLDVITPELTMAPNNPAMAALRPLAEASLAKAHAEAEEYARQF</sequence>
<dbReference type="EC" id="1.6.5.-" evidence="6"/>
<evidence type="ECO:0000313" key="8">
    <source>
        <dbReference type="EMBL" id="UZX21126.1"/>
    </source>
</evidence>
<dbReference type="RefSeq" id="WP_190106822.1">
    <property type="nucleotide sequence ID" value="NZ_BMUH01000018.1"/>
</dbReference>
<reference evidence="8" key="1">
    <citation type="submission" date="2021-09" db="EMBL/GenBank/DDBJ databases">
        <title>Complete genome sequence and metabolic characterization of Streptomyces tanashiensis DSM 731 the producer of antibacterial Kalafungin and diverse secondary metabolites.</title>
        <authorList>
            <person name="Abbasi M.N."/>
            <person name="Anwar M.N."/>
            <person name="Alam K."/>
            <person name="Shoaib M."/>
            <person name="Lin Z."/>
            <person name="Hayat M."/>
            <person name="Ali M.I."/>
            <person name="Malik H.M.T."/>
            <person name="Ahmed I."/>
            <person name="Li A."/>
            <person name="Hailong Wang H."/>
            <person name="Zhang Y."/>
        </authorList>
    </citation>
    <scope>NUCLEOTIDE SEQUENCE</scope>
    <source>
        <strain evidence="8">Kala</strain>
    </source>
</reference>
<evidence type="ECO:0000313" key="9">
    <source>
        <dbReference type="Proteomes" id="UP001164506"/>
    </source>
</evidence>
<keyword evidence="3 6" id="KW-0560">Oxidoreductase</keyword>
<comment type="function">
    <text evidence="6">Also exhibits azoreductase activity. Catalyzes the reductive cleavage of the azo bond in aromatic azo compounds to the corresponding amines.</text>
</comment>
<comment type="subunit">
    <text evidence="6">Homodimer.</text>
</comment>
<keyword evidence="2 6" id="KW-0288">FMN</keyword>
<evidence type="ECO:0000256" key="6">
    <source>
        <dbReference type="HAMAP-Rule" id="MF_01216"/>
    </source>
</evidence>
<comment type="cofactor">
    <cofactor evidence="6">
        <name>FMN</name>
        <dbReference type="ChEBI" id="CHEBI:58210"/>
    </cofactor>
    <text evidence="6">Binds 1 FMN per subunit.</text>
</comment>
<dbReference type="Pfam" id="PF02525">
    <property type="entry name" value="Flavodoxin_2"/>
    <property type="match status" value="1"/>
</dbReference>
<protein>
    <recommendedName>
        <fullName evidence="6">FMN dependent NADH:quinone oxidoreductase</fullName>
        <ecNumber evidence="6">1.6.5.-</ecNumber>
    </recommendedName>
    <alternativeName>
        <fullName evidence="6">Azo-dye reductase</fullName>
    </alternativeName>
    <alternativeName>
        <fullName evidence="6">FMN-dependent NADH-azo compound oxidoreductase</fullName>
    </alternativeName>
    <alternativeName>
        <fullName evidence="6">FMN-dependent NADH-azoreductase</fullName>
        <ecNumber evidence="6">1.7.1.17</ecNumber>
    </alternativeName>
</protein>
<dbReference type="Proteomes" id="UP001164506">
    <property type="component" value="Chromosome"/>
</dbReference>
<keyword evidence="4 6" id="KW-0520">NAD</keyword>
<comment type="similarity">
    <text evidence="6">Belongs to the azoreductase type 1 family.</text>
</comment>
<gene>
    <name evidence="6" type="primary">azoR</name>
    <name evidence="8" type="ORF">LDH80_10520</name>
</gene>
<proteinExistence type="inferred from homology"/>
<evidence type="ECO:0000259" key="7">
    <source>
        <dbReference type="Pfam" id="PF02525"/>
    </source>
</evidence>
<comment type="catalytic activity">
    <reaction evidence="6">
        <text>2 a quinone + NADH + H(+) = 2 a 1,4-benzosemiquinone + NAD(+)</text>
        <dbReference type="Rhea" id="RHEA:65952"/>
        <dbReference type="ChEBI" id="CHEBI:15378"/>
        <dbReference type="ChEBI" id="CHEBI:57540"/>
        <dbReference type="ChEBI" id="CHEBI:57945"/>
        <dbReference type="ChEBI" id="CHEBI:132124"/>
        <dbReference type="ChEBI" id="CHEBI:134225"/>
    </reaction>
</comment>
<keyword evidence="9" id="KW-1185">Reference proteome</keyword>
<feature type="binding site" evidence="6">
    <location>
        <begin position="138"/>
        <end position="141"/>
    </location>
    <ligand>
        <name>FMN</name>
        <dbReference type="ChEBI" id="CHEBI:58210"/>
    </ligand>
</feature>
<dbReference type="PANTHER" id="PTHR43741">
    <property type="entry name" value="FMN-DEPENDENT NADH-AZOREDUCTASE 1"/>
    <property type="match status" value="1"/>
</dbReference>
<organism evidence="8 9">
    <name type="scientific">Streptomyces tanashiensis</name>
    <dbReference type="NCBI Taxonomy" id="67367"/>
    <lineage>
        <taxon>Bacteria</taxon>
        <taxon>Bacillati</taxon>
        <taxon>Actinomycetota</taxon>
        <taxon>Actinomycetes</taxon>
        <taxon>Kitasatosporales</taxon>
        <taxon>Streptomycetaceae</taxon>
        <taxon>Streptomyces</taxon>
    </lineage>
</organism>
<name>A0ABY6QUG6_9ACTN</name>
<comment type="caution">
    <text evidence="6">Lacks conserved residue(s) required for the propagation of feature annotation.</text>
</comment>